<protein>
    <recommendedName>
        <fullName evidence="1">Senescence domain-containing protein</fullName>
    </recommendedName>
</protein>
<organism evidence="2">
    <name type="scientific">Populus davidiana</name>
    <dbReference type="NCBI Taxonomy" id="266767"/>
    <lineage>
        <taxon>Eukaryota</taxon>
        <taxon>Viridiplantae</taxon>
        <taxon>Streptophyta</taxon>
        <taxon>Embryophyta</taxon>
        <taxon>Tracheophyta</taxon>
        <taxon>Spermatophyta</taxon>
        <taxon>Magnoliopsida</taxon>
        <taxon>eudicotyledons</taxon>
        <taxon>Gunneridae</taxon>
        <taxon>Pentapetalae</taxon>
        <taxon>rosids</taxon>
        <taxon>fabids</taxon>
        <taxon>Malpighiales</taxon>
        <taxon>Salicaceae</taxon>
        <taxon>Saliceae</taxon>
        <taxon>Populus</taxon>
    </lineage>
</organism>
<dbReference type="PANTHER" id="PTHR21068">
    <property type="entry name" value="SPARTIN"/>
    <property type="match status" value="1"/>
</dbReference>
<feature type="domain" description="Senescence" evidence="1">
    <location>
        <begin position="216"/>
        <end position="398"/>
    </location>
</feature>
<dbReference type="Pfam" id="PF06911">
    <property type="entry name" value="Senescence"/>
    <property type="match status" value="1"/>
</dbReference>
<sequence>MSTSTSSSLYPNIDMKDVADNKKNEAVSPQVSNSEAHEEILIKIPGSIVHLIEKDRSVELACGDFFIVSLKQGETTVAVFACVDDDIRWPLARDEAAVKLDESHYFFTLRVPENETDGGELNKGEVELLNYGVTFASKGQKGLLKEFDKILECYSLFSVQEVKKSGKSKVIDWNVAKEISPDELEKNKELMEKSSSAYWTVLAPNVEDYSSCIARTIAAGSGQLIRGVLWCGDVTVDRLKWGDGFFKKKIRKGKDSDISPGTLRRIKRVKKLTKMSEKMAVGILSGVVKVSGSVASPIVNSKAGKKFFSLLPGEVILASLDGFIKVCDAIEVAGKNVLSTSSVVTTGLVSHRYGEDAAKVTHEGLDAAGHAIGTAWVVFKIRRALNPKSFFKATTLAKETAKANAAKMKASKHKK</sequence>
<evidence type="ECO:0000313" key="2">
    <source>
        <dbReference type="EMBL" id="NUU84236.1"/>
    </source>
</evidence>
<dbReference type="AlphaFoldDB" id="A0A6M2EJQ2"/>
<proteinExistence type="predicted"/>
<evidence type="ECO:0000259" key="1">
    <source>
        <dbReference type="Pfam" id="PF06911"/>
    </source>
</evidence>
<dbReference type="PANTHER" id="PTHR21068:SF50">
    <property type="entry name" value="PROTEIN EARLY-RESPONSIVE TO DEHYDRATION 7, CHLOROPLASTIC-LIKE ISOFORM X1"/>
    <property type="match status" value="1"/>
</dbReference>
<name>A0A6M2EJQ2_9ROSI</name>
<dbReference type="EMBL" id="GILB01003903">
    <property type="protein sequence ID" value="NUU84236.1"/>
    <property type="molecule type" value="Transcribed_RNA"/>
</dbReference>
<dbReference type="GO" id="GO:0005886">
    <property type="term" value="C:plasma membrane"/>
    <property type="evidence" value="ECO:0007669"/>
    <property type="project" value="TreeGrafter"/>
</dbReference>
<reference evidence="2" key="1">
    <citation type="submission" date="2020-03" db="EMBL/GenBank/DDBJ databases">
        <authorList>
            <person name="Zhang R."/>
        </authorList>
    </citation>
    <scope>NUCLEOTIDE SEQUENCE</scope>
</reference>
<dbReference type="InterPro" id="IPR045036">
    <property type="entry name" value="Spartin-like"/>
</dbReference>
<dbReference type="InterPro" id="IPR009686">
    <property type="entry name" value="Senescence/spartin_C"/>
</dbReference>
<accession>A0A6M2EJQ2</accession>